<dbReference type="KEGG" id="ehn:H9Q80_00145"/>
<dbReference type="Proteomes" id="UP000515856">
    <property type="component" value="Chromosome"/>
</dbReference>
<reference evidence="2 3" key="1">
    <citation type="submission" date="2020-08" db="EMBL/GenBank/DDBJ databases">
        <authorList>
            <person name="Liu C."/>
            <person name="Sun Q."/>
        </authorList>
    </citation>
    <scope>NUCLEOTIDE SEQUENCE [LARGE SCALE GENOMIC DNA]</scope>
    <source>
        <strain evidence="2 3">NSJ-61</strain>
    </source>
</reference>
<dbReference type="Pfam" id="PF24032">
    <property type="entry name" value="YQBQ"/>
    <property type="match status" value="1"/>
</dbReference>
<dbReference type="AlphaFoldDB" id="A0A7G9GNL9"/>
<dbReference type="RefSeq" id="WP_118667115.1">
    <property type="nucleotide sequence ID" value="NZ_CP060636.1"/>
</dbReference>
<organism evidence="2 3">
    <name type="scientific">[Eubacterium] hominis</name>
    <dbReference type="NCBI Taxonomy" id="2764325"/>
    <lineage>
        <taxon>Bacteria</taxon>
        <taxon>Bacillati</taxon>
        <taxon>Bacillota</taxon>
        <taxon>Erysipelotrichia</taxon>
        <taxon>Erysipelotrichales</taxon>
        <taxon>Erysipelotrichaceae</taxon>
        <taxon>Amedibacillus</taxon>
    </lineage>
</organism>
<evidence type="ECO:0000313" key="3">
    <source>
        <dbReference type="Proteomes" id="UP000515856"/>
    </source>
</evidence>
<name>A0A7G9GNL9_9FIRM</name>
<keyword evidence="3" id="KW-1185">Reference proteome</keyword>
<evidence type="ECO:0000259" key="1">
    <source>
        <dbReference type="Pfam" id="PF24032"/>
    </source>
</evidence>
<dbReference type="InterPro" id="IPR056937">
    <property type="entry name" value="YqbQ/XkdQ"/>
</dbReference>
<evidence type="ECO:0000313" key="2">
    <source>
        <dbReference type="EMBL" id="QNM12401.1"/>
    </source>
</evidence>
<feature type="domain" description="YqbQ/XkdQ" evidence="1">
    <location>
        <begin position="33"/>
        <end position="329"/>
    </location>
</feature>
<protein>
    <recommendedName>
        <fullName evidence="1">YqbQ/XkdQ domain-containing protein</fullName>
    </recommendedName>
</protein>
<proteinExistence type="predicted"/>
<sequence length="331" mass="38226">MKTDKVEVIIQHSETKNGKPIALNITQVVNSIEVTTYLEIKPGKLTLDLKPLDSLEWVALGALVTVKVENEKLFFGYVFKFDVDQNRSCKITAYDQIRYLQCKDTLITKNATASDIFKQICEGYNLKYKLVAKSAHILAKRVNDNKTYADMIAYALDKTLIDTNLWYFIRDNWGVLEFLDLYDERTNLAIGDRSLMSTFSYTTSIDSDTYNQVKLVKENKETKKREIYIQKDSTNIDRWGTLQYYETVQESMNDAQIRTRAATLLEYYNKPKRTLKLPTCVGNFKVKAGRSFVLLIEDLKTVVPYNQYVICSSCVHKITNDTHTMELEVLI</sequence>
<gene>
    <name evidence="2" type="ORF">H9Q80_00145</name>
</gene>
<accession>A0A7G9GNL9</accession>
<dbReference type="EMBL" id="CP060636">
    <property type="protein sequence ID" value="QNM12401.1"/>
    <property type="molecule type" value="Genomic_DNA"/>
</dbReference>
<dbReference type="SUPFAM" id="SSF69279">
    <property type="entry name" value="Phage tail proteins"/>
    <property type="match status" value="1"/>
</dbReference>